<dbReference type="EMBL" id="CAMXCT020003780">
    <property type="protein sequence ID" value="CAL1159595.1"/>
    <property type="molecule type" value="Genomic_DNA"/>
</dbReference>
<sequence length="627" mass="69692">MLRCGDHSRSRPVDCLAAELSPLIENLAAVYGRETDLKELLPFPIHCPACQNPLAECRSSAAAAIIVDLAGIVEKQHVPLRCRRPSCPGFGVLYWHNYRVREGRHVFHGKLPGFRCFMLSSVFGFSVPWLQQFHAGLVRQHASFTSEADVLTARAARLRLLISQGWFTWRLLTRALGADLNLSEMDFLKPLEDMVALFLPQLQHTFGQNMLQAAQEAGMRCDVVVLDGNAKNRRAVCAAALAGRRPSAMLFAVGIAKDLWTEKITFRISRKALAKHLLHCHQLLGLRGQTVLQTCSSSQTPQISCRSPVLRTKKAQLPKSHAETLGQALDAVILKQWNQDWKRACQSRQCKMDCQVFAAKNTISYSGSSTPEEWFHRCSGDWDQVRNADKLPGDFSGRCWYGLLGNFDEAYDFLLSLVLLSDPSTSSKDKAKSKVNPYQSAFNKLLQFGSSVREWREAGFADAGVVQLTQNAAREYVPSEEGYPVRLLDGKLSRLRFKRDQSAPNGFEQPTATLPFLRNVPFTAVARLTAYFSGPHQVITLTAEAESWHLSYQGAMNVQSHVVREPGDVQAGARFGAAPWQVGVLAALLLVFEIFVGAHSVEALQAKALQVTSQHLQRAYAVLHLVL</sequence>
<protein>
    <recommendedName>
        <fullName evidence="4">Transposase</fullName>
    </recommendedName>
</protein>
<evidence type="ECO:0000313" key="1">
    <source>
        <dbReference type="EMBL" id="CAI4006220.1"/>
    </source>
</evidence>
<keyword evidence="3" id="KW-1185">Reference proteome</keyword>
<reference evidence="1" key="1">
    <citation type="submission" date="2022-10" db="EMBL/GenBank/DDBJ databases">
        <authorList>
            <person name="Chen Y."/>
            <person name="Dougan E. K."/>
            <person name="Chan C."/>
            <person name="Rhodes N."/>
            <person name="Thang M."/>
        </authorList>
    </citation>
    <scope>NUCLEOTIDE SEQUENCE</scope>
</reference>
<evidence type="ECO:0008006" key="4">
    <source>
        <dbReference type="Google" id="ProtNLM"/>
    </source>
</evidence>
<organism evidence="1">
    <name type="scientific">Cladocopium goreaui</name>
    <dbReference type="NCBI Taxonomy" id="2562237"/>
    <lineage>
        <taxon>Eukaryota</taxon>
        <taxon>Sar</taxon>
        <taxon>Alveolata</taxon>
        <taxon>Dinophyceae</taxon>
        <taxon>Suessiales</taxon>
        <taxon>Symbiodiniaceae</taxon>
        <taxon>Cladocopium</taxon>
    </lineage>
</organism>
<accession>A0A9P1GAJ4</accession>
<dbReference type="EMBL" id="CAMXCT010003780">
    <property type="protein sequence ID" value="CAI4006220.1"/>
    <property type="molecule type" value="Genomic_DNA"/>
</dbReference>
<dbReference type="Proteomes" id="UP001152797">
    <property type="component" value="Unassembled WGS sequence"/>
</dbReference>
<gene>
    <name evidence="1" type="ORF">C1SCF055_LOCUS31878</name>
</gene>
<reference evidence="2" key="2">
    <citation type="submission" date="2024-04" db="EMBL/GenBank/DDBJ databases">
        <authorList>
            <person name="Chen Y."/>
            <person name="Shah S."/>
            <person name="Dougan E. K."/>
            <person name="Thang M."/>
            <person name="Chan C."/>
        </authorList>
    </citation>
    <scope>NUCLEOTIDE SEQUENCE [LARGE SCALE GENOMIC DNA]</scope>
</reference>
<dbReference type="EMBL" id="CAMXCT030003780">
    <property type="protein sequence ID" value="CAL4793532.1"/>
    <property type="molecule type" value="Genomic_DNA"/>
</dbReference>
<dbReference type="AlphaFoldDB" id="A0A9P1GAJ4"/>
<proteinExistence type="predicted"/>
<name>A0A9P1GAJ4_9DINO</name>
<comment type="caution">
    <text evidence="1">The sequence shown here is derived from an EMBL/GenBank/DDBJ whole genome shotgun (WGS) entry which is preliminary data.</text>
</comment>
<evidence type="ECO:0000313" key="2">
    <source>
        <dbReference type="EMBL" id="CAL1159595.1"/>
    </source>
</evidence>
<evidence type="ECO:0000313" key="3">
    <source>
        <dbReference type="Proteomes" id="UP001152797"/>
    </source>
</evidence>